<feature type="domain" description="Zn-dependent PLC" evidence="9">
    <location>
        <begin position="22"/>
        <end position="237"/>
    </location>
</feature>
<dbReference type="SUPFAM" id="SSF48537">
    <property type="entry name" value="Phospholipase C/P1 nuclease"/>
    <property type="match status" value="1"/>
</dbReference>
<organism evidence="10 11">
    <name type="scientific">Clostridium homopropionicum DSM 5847</name>
    <dbReference type="NCBI Taxonomy" id="1121318"/>
    <lineage>
        <taxon>Bacteria</taxon>
        <taxon>Bacillati</taxon>
        <taxon>Bacillota</taxon>
        <taxon>Clostridia</taxon>
        <taxon>Eubacteriales</taxon>
        <taxon>Clostridiaceae</taxon>
        <taxon>Clostridium</taxon>
    </lineage>
</organism>
<dbReference type="InterPro" id="IPR008947">
    <property type="entry name" value="PLipase_C/P1_nuclease_dom_sf"/>
</dbReference>
<keyword evidence="5" id="KW-0732">Signal</keyword>
<dbReference type="CDD" id="cd11009">
    <property type="entry name" value="Zn_dep_PLPC"/>
    <property type="match status" value="1"/>
</dbReference>
<gene>
    <name evidence="10" type="ORF">CLHOM_00410</name>
</gene>
<keyword evidence="3" id="KW-0964">Secreted</keyword>
<dbReference type="AlphaFoldDB" id="A0A0L6ZEG9"/>
<dbReference type="STRING" id="36844.SAMN04488501_105185"/>
<comment type="caution">
    <text evidence="10">The sequence shown here is derived from an EMBL/GenBank/DDBJ whole genome shotgun (WGS) entry which is preliminary data.</text>
</comment>
<proteinExistence type="predicted"/>
<evidence type="ECO:0000313" key="10">
    <source>
        <dbReference type="EMBL" id="KOA21370.1"/>
    </source>
</evidence>
<keyword evidence="7" id="KW-0862">Zinc</keyword>
<reference evidence="11" key="1">
    <citation type="submission" date="2015-08" db="EMBL/GenBank/DDBJ databases">
        <title>Genome sequence of the strict anaerobe Clostridium homopropionicum LuHBu1 (DSM 5847T).</title>
        <authorList>
            <person name="Poehlein A."/>
            <person name="Beck M."/>
            <person name="Schiel-Bengelsdorf B."/>
            <person name="Bengelsdorf F.R."/>
            <person name="Daniel R."/>
            <person name="Duerre P."/>
        </authorList>
    </citation>
    <scope>NUCLEOTIDE SEQUENCE [LARGE SCALE GENOMIC DNA]</scope>
    <source>
        <strain evidence="11">DSM 5847</strain>
    </source>
</reference>
<accession>A0A0L6ZEG9</accession>
<dbReference type="InterPro" id="IPR001531">
    <property type="entry name" value="Zn_PLipaseC"/>
</dbReference>
<dbReference type="Gene3D" id="1.10.575.10">
    <property type="entry name" value="P1 Nuclease"/>
    <property type="match status" value="1"/>
</dbReference>
<dbReference type="EMBL" id="LHUR01000005">
    <property type="protein sequence ID" value="KOA21370.1"/>
    <property type="molecule type" value="Genomic_DNA"/>
</dbReference>
<dbReference type="EC" id="3.1.4.3" evidence="1"/>
<dbReference type="RefSeq" id="WP_052219657.1">
    <property type="nucleotide sequence ID" value="NZ_LHUR01000005.1"/>
</dbReference>
<evidence type="ECO:0000256" key="5">
    <source>
        <dbReference type="ARBA" id="ARBA00022729"/>
    </source>
</evidence>
<keyword evidence="11" id="KW-1185">Reference proteome</keyword>
<dbReference type="GO" id="GO:0034480">
    <property type="term" value="F:phosphatidylcholine phospholipase C activity"/>
    <property type="evidence" value="ECO:0007669"/>
    <property type="project" value="UniProtKB-EC"/>
</dbReference>
<evidence type="ECO:0000256" key="1">
    <source>
        <dbReference type="ARBA" id="ARBA00012018"/>
    </source>
</evidence>
<evidence type="ECO:0000256" key="6">
    <source>
        <dbReference type="ARBA" id="ARBA00022801"/>
    </source>
</evidence>
<evidence type="ECO:0000256" key="3">
    <source>
        <dbReference type="ARBA" id="ARBA00022525"/>
    </source>
</evidence>
<keyword evidence="4" id="KW-0479">Metal-binding</keyword>
<keyword evidence="6" id="KW-0378">Hydrolase</keyword>
<evidence type="ECO:0000259" key="9">
    <source>
        <dbReference type="PROSITE" id="PS51346"/>
    </source>
</evidence>
<evidence type="ECO:0000256" key="7">
    <source>
        <dbReference type="ARBA" id="ARBA00022833"/>
    </source>
</evidence>
<sequence length="237" mass="27914">MKTKTERVFGKTARKFMIIINPIKKLLINTHCLAHRYINHKAFELLKKEGFIDEYNCLSKYINNIDAGATWADQDFKSTNHFYHFSERKGLYGFSNALTECQSYYELSLKYLELGDLPLSCFYFGAACHLIQDTTVPHHVNNKLLKNHRKFELWIIEKILLGHHFEAKKGIKRFNSIKEYIDNNATIANQAYYKYCNIKNREDRYLKVACMIIQEAQISTAGFMIDYCKHLKRKVEC</sequence>
<evidence type="ECO:0000256" key="4">
    <source>
        <dbReference type="ARBA" id="ARBA00022723"/>
    </source>
</evidence>
<dbReference type="InterPro" id="IPR029002">
    <property type="entry name" value="PLPC/GPLD1"/>
</dbReference>
<dbReference type="Pfam" id="PF00882">
    <property type="entry name" value="Zn_dep_PLPC"/>
    <property type="match status" value="1"/>
</dbReference>
<dbReference type="SMART" id="SM00770">
    <property type="entry name" value="Zn_dep_PLPC"/>
    <property type="match status" value="1"/>
</dbReference>
<dbReference type="Proteomes" id="UP000037043">
    <property type="component" value="Unassembled WGS sequence"/>
</dbReference>
<evidence type="ECO:0000256" key="8">
    <source>
        <dbReference type="ARBA" id="ARBA00031285"/>
    </source>
</evidence>
<protein>
    <recommendedName>
        <fullName evidence="2">Phospholipase C</fullName>
        <ecNumber evidence="1">3.1.4.3</ecNumber>
    </recommendedName>
    <alternativeName>
        <fullName evidence="8">Phosphatidylcholine cholinephosphohydrolase</fullName>
    </alternativeName>
</protein>
<evidence type="ECO:0000256" key="2">
    <source>
        <dbReference type="ARBA" id="ARBA00018391"/>
    </source>
</evidence>
<evidence type="ECO:0000313" key="11">
    <source>
        <dbReference type="Proteomes" id="UP000037043"/>
    </source>
</evidence>
<dbReference type="PROSITE" id="PS51346">
    <property type="entry name" value="PROKAR_ZN_DEPEND_PLPC_2"/>
    <property type="match status" value="1"/>
</dbReference>
<dbReference type="GO" id="GO:0008270">
    <property type="term" value="F:zinc ion binding"/>
    <property type="evidence" value="ECO:0007669"/>
    <property type="project" value="InterPro"/>
</dbReference>
<dbReference type="PATRIC" id="fig|1121318.3.peg.40"/>
<name>A0A0L6ZEG9_9CLOT</name>